<comment type="caution">
    <text evidence="1">The sequence shown here is derived from an EMBL/GenBank/DDBJ whole genome shotgun (WGS) entry which is preliminary data.</text>
</comment>
<gene>
    <name evidence="1" type="ORF">SCF082_LOCUS25001</name>
</gene>
<reference evidence="1 2" key="1">
    <citation type="submission" date="2024-02" db="EMBL/GenBank/DDBJ databases">
        <authorList>
            <person name="Chen Y."/>
            <person name="Shah S."/>
            <person name="Dougan E. K."/>
            <person name="Thang M."/>
            <person name="Chan C."/>
        </authorList>
    </citation>
    <scope>NUCLEOTIDE SEQUENCE [LARGE SCALE GENOMIC DNA]</scope>
</reference>
<accession>A0ABP0LZC9</accession>
<dbReference type="Proteomes" id="UP001642464">
    <property type="component" value="Unassembled WGS sequence"/>
</dbReference>
<proteinExistence type="predicted"/>
<dbReference type="EMBL" id="CAXAMM010018668">
    <property type="protein sequence ID" value="CAK9043864.1"/>
    <property type="molecule type" value="Genomic_DNA"/>
</dbReference>
<sequence length="219" mass="25804">MDRYYLRNGLRVLPVVCSNAEKHGNGECSVCKMPEIVHQFIQKFGAAHAFLKTRSQTWDERWKERAAHESETNENDHHFLELAARRRGLLAEGWYHPGLEEEYDSAYGNCDRSWYQCCGQQISHSQWTHPECMRQRLVPARPCTQKERIAETQVESLLQELSEIEEQMEETMLHLRSFGAYPVLLHSVQLLPLWTIWARLQKLRQLCGLDLRPLHFFQL</sequence>
<name>A0ABP0LZC9_9DINO</name>
<keyword evidence="2" id="KW-1185">Reference proteome</keyword>
<organism evidence="1 2">
    <name type="scientific">Durusdinium trenchii</name>
    <dbReference type="NCBI Taxonomy" id="1381693"/>
    <lineage>
        <taxon>Eukaryota</taxon>
        <taxon>Sar</taxon>
        <taxon>Alveolata</taxon>
        <taxon>Dinophyceae</taxon>
        <taxon>Suessiales</taxon>
        <taxon>Symbiodiniaceae</taxon>
        <taxon>Durusdinium</taxon>
    </lineage>
</organism>
<protein>
    <submittedName>
        <fullName evidence="1">Uncharacterized protein</fullName>
    </submittedName>
</protein>
<evidence type="ECO:0000313" key="2">
    <source>
        <dbReference type="Proteomes" id="UP001642464"/>
    </source>
</evidence>
<evidence type="ECO:0000313" key="1">
    <source>
        <dbReference type="EMBL" id="CAK9043864.1"/>
    </source>
</evidence>